<keyword evidence="1" id="KW-0378">Hydrolase</keyword>
<accession>A0A1M4UZA3</accession>
<dbReference type="GO" id="GO:0005886">
    <property type="term" value="C:plasma membrane"/>
    <property type="evidence" value="ECO:0007669"/>
    <property type="project" value="UniProtKB-SubCell"/>
</dbReference>
<comment type="similarity">
    <text evidence="1">Belongs to the peptidase U4 family.</text>
</comment>
<dbReference type="InterPro" id="IPR005081">
    <property type="entry name" value="SpoIIGA"/>
</dbReference>
<dbReference type="GO" id="GO:0006508">
    <property type="term" value="P:proteolysis"/>
    <property type="evidence" value="ECO:0007669"/>
    <property type="project" value="UniProtKB-KW"/>
</dbReference>
<reference evidence="4 5" key="1">
    <citation type="submission" date="2016-11" db="EMBL/GenBank/DDBJ databases">
        <authorList>
            <person name="Jaros S."/>
            <person name="Januszkiewicz K."/>
            <person name="Wedrychowicz H."/>
        </authorList>
    </citation>
    <scope>NUCLEOTIDE SEQUENCE [LARGE SCALE GENOMIC DNA]</scope>
    <source>
        <strain evidence="4 5">DSM 44666</strain>
    </source>
</reference>
<feature type="active site" evidence="2">
    <location>
        <position position="178"/>
    </location>
</feature>
<organism evidence="4 5">
    <name type="scientific">Seinonella peptonophila</name>
    <dbReference type="NCBI Taxonomy" id="112248"/>
    <lineage>
        <taxon>Bacteria</taxon>
        <taxon>Bacillati</taxon>
        <taxon>Bacillota</taxon>
        <taxon>Bacilli</taxon>
        <taxon>Bacillales</taxon>
        <taxon>Thermoactinomycetaceae</taxon>
        <taxon>Seinonella</taxon>
    </lineage>
</organism>
<feature type="transmembrane region" description="Helical" evidence="3">
    <location>
        <begin position="59"/>
        <end position="78"/>
    </location>
</feature>
<evidence type="ECO:0000256" key="2">
    <source>
        <dbReference type="PIRSR" id="PIRSR018571-1"/>
    </source>
</evidence>
<comment type="subcellular location">
    <subcellularLocation>
        <location evidence="1">Cell membrane</location>
    </subcellularLocation>
</comment>
<name>A0A1M4UZA3_9BACL</name>
<feature type="transmembrane region" description="Helical" evidence="3">
    <location>
        <begin position="6"/>
        <end position="26"/>
    </location>
</feature>
<keyword evidence="1" id="KW-0645">Protease</keyword>
<keyword evidence="1 3" id="KW-0472">Membrane</keyword>
<evidence type="ECO:0000313" key="4">
    <source>
        <dbReference type="EMBL" id="SHE61963.1"/>
    </source>
</evidence>
<dbReference type="STRING" id="112248.SAMN05444392_10292"/>
<dbReference type="NCBIfam" id="TIGR02854">
    <property type="entry name" value="spore_II_GA"/>
    <property type="match status" value="1"/>
</dbReference>
<comment type="function">
    <text evidence="1">Probable aspartic protease that is responsible for the proteolytic cleavage of the RNA polymerase sigma E factor (SigE/spoIIGB) to yield the active peptide in the mother cell during sporulation. Responds to a signal from the forespore that is triggered by the extracellular signal protein SpoIIR.</text>
</comment>
<comment type="subunit">
    <text evidence="1">Self-associates. Interacts with SigE. Interacts with SpoIIR.</text>
</comment>
<feature type="transmembrane region" description="Helical" evidence="3">
    <location>
        <begin position="33"/>
        <end position="53"/>
    </location>
</feature>
<dbReference type="RefSeq" id="WP_073153186.1">
    <property type="nucleotide sequence ID" value="NZ_FQVL01000002.1"/>
</dbReference>
<keyword evidence="5" id="KW-1185">Reference proteome</keyword>
<evidence type="ECO:0000256" key="1">
    <source>
        <dbReference type="PIRNR" id="PIRNR018571"/>
    </source>
</evidence>
<keyword evidence="1" id="KW-0749">Sporulation</keyword>
<keyword evidence="3" id="KW-1133">Transmembrane helix</keyword>
<gene>
    <name evidence="4" type="ORF">SAMN05444392_10292</name>
</gene>
<dbReference type="PIRSF" id="PIRSF018571">
    <property type="entry name" value="SpoIIGA"/>
    <property type="match status" value="1"/>
</dbReference>
<dbReference type="GO" id="GO:0030435">
    <property type="term" value="P:sporulation resulting in formation of a cellular spore"/>
    <property type="evidence" value="ECO:0007669"/>
    <property type="project" value="UniProtKB-KW"/>
</dbReference>
<dbReference type="GO" id="GO:0004190">
    <property type="term" value="F:aspartic-type endopeptidase activity"/>
    <property type="evidence" value="ECO:0007669"/>
    <property type="project" value="UniProtKB-KW"/>
</dbReference>
<dbReference type="AlphaFoldDB" id="A0A1M4UZA3"/>
<dbReference type="EMBL" id="FQVL01000002">
    <property type="protein sequence ID" value="SHE61963.1"/>
    <property type="molecule type" value="Genomic_DNA"/>
</dbReference>
<protein>
    <recommendedName>
        <fullName evidence="1">Sporulation sigma-E factor-processing peptidase</fullName>
        <ecNumber evidence="1">3.4.23.-</ecNumber>
    </recommendedName>
    <alternativeName>
        <fullName evidence="1">Membrane-associated aspartic protease</fullName>
    </alternativeName>
    <alternativeName>
        <fullName evidence="1">Stage II sporulation protein GA</fullName>
    </alternativeName>
</protein>
<keyword evidence="1" id="KW-1003">Cell membrane</keyword>
<dbReference type="GO" id="GO:0030436">
    <property type="term" value="P:asexual sporulation"/>
    <property type="evidence" value="ECO:0007669"/>
    <property type="project" value="InterPro"/>
</dbReference>
<dbReference type="EC" id="3.4.23.-" evidence="1"/>
<keyword evidence="1" id="KW-0064">Aspartyl protease</keyword>
<feature type="transmembrane region" description="Helical" evidence="3">
    <location>
        <begin position="128"/>
        <end position="146"/>
    </location>
</feature>
<feature type="transmembrane region" description="Helical" evidence="3">
    <location>
        <begin position="90"/>
        <end position="108"/>
    </location>
</feature>
<evidence type="ECO:0000256" key="3">
    <source>
        <dbReference type="SAM" id="Phobius"/>
    </source>
</evidence>
<dbReference type="Proteomes" id="UP000184476">
    <property type="component" value="Unassembled WGS sequence"/>
</dbReference>
<keyword evidence="3" id="KW-0812">Transmembrane</keyword>
<dbReference type="Pfam" id="PF03419">
    <property type="entry name" value="Peptidase_U4"/>
    <property type="match status" value="1"/>
</dbReference>
<evidence type="ECO:0000313" key="5">
    <source>
        <dbReference type="Proteomes" id="UP000184476"/>
    </source>
</evidence>
<sequence>MVIYADLVFLLNSVIDFLLLWLTSGIRKQRVPIWRLIVAAIIGGLYATCYLWTAFAPFYTLLFKLLVSLIMIVIAFGFSHPAAYLRNVGVFYLTCIICGGALVALHYLLTGTAQITGGALLSESSVSWFLVLIAFPFIWVYTHFTFRSIQQRSEIDSFLTSVRIQIADHTIECIGLVDTGNQLRDPISRAPVMMVELDQLRHHIPSIVIDFIKSNQWQTKLSELPIEWMARLRIIPYRAAGFEGEMMIAFRPDAVCLWRENNWHNAGKVIIGIDVGRLSTDGTYQALIHPSCMSMVV</sequence>
<proteinExistence type="inferred from homology"/>